<proteinExistence type="predicted"/>
<feature type="compositionally biased region" description="Basic and acidic residues" evidence="1">
    <location>
        <begin position="57"/>
        <end position="69"/>
    </location>
</feature>
<evidence type="ECO:0000313" key="3">
    <source>
        <dbReference type="Proteomes" id="UP000295626"/>
    </source>
</evidence>
<comment type="caution">
    <text evidence="2">The sequence shown here is derived from an EMBL/GenBank/DDBJ whole genome shotgun (WGS) entry which is preliminary data.</text>
</comment>
<reference evidence="2 3" key="1">
    <citation type="submission" date="2019-02" db="EMBL/GenBank/DDBJ databases">
        <title>Draft genome sequences of novel Actinobacteria.</title>
        <authorList>
            <person name="Sahin N."/>
            <person name="Ay H."/>
            <person name="Saygin H."/>
        </authorList>
    </citation>
    <scope>NUCLEOTIDE SEQUENCE [LARGE SCALE GENOMIC DNA]</scope>
    <source>
        <strain evidence="2 3">JCM 30529</strain>
    </source>
</reference>
<name>A0ABY2DDN9_9ACTN</name>
<feature type="non-terminal residue" evidence="2">
    <location>
        <position position="76"/>
    </location>
</feature>
<sequence length="76" mass="7678">MRGDLDETLARMARREEALRRAADPGSRNAGPRPEAGTGGPGGANRSGLADATGPDARPDDVAPDRRDVVGAGVGA</sequence>
<keyword evidence="3" id="KW-1185">Reference proteome</keyword>
<gene>
    <name evidence="2" type="ORF">E1091_16040</name>
</gene>
<dbReference type="Proteomes" id="UP000295626">
    <property type="component" value="Unassembled WGS sequence"/>
</dbReference>
<feature type="region of interest" description="Disordered" evidence="1">
    <location>
        <begin position="15"/>
        <end position="76"/>
    </location>
</feature>
<protein>
    <submittedName>
        <fullName evidence="2">Uncharacterized protein</fullName>
    </submittedName>
</protein>
<dbReference type="EMBL" id="SMKE01000695">
    <property type="protein sequence ID" value="TDB87010.1"/>
    <property type="molecule type" value="Genomic_DNA"/>
</dbReference>
<accession>A0ABY2DDN9</accession>
<organism evidence="2 3">
    <name type="scientific">Micromonospora fluostatini</name>
    <dbReference type="NCBI Taxonomy" id="1629071"/>
    <lineage>
        <taxon>Bacteria</taxon>
        <taxon>Bacillati</taxon>
        <taxon>Actinomycetota</taxon>
        <taxon>Actinomycetes</taxon>
        <taxon>Micromonosporales</taxon>
        <taxon>Micromonosporaceae</taxon>
        <taxon>Micromonospora</taxon>
    </lineage>
</organism>
<evidence type="ECO:0000256" key="1">
    <source>
        <dbReference type="SAM" id="MobiDB-lite"/>
    </source>
</evidence>
<evidence type="ECO:0000313" key="2">
    <source>
        <dbReference type="EMBL" id="TDB87010.1"/>
    </source>
</evidence>